<dbReference type="OrthoDB" id="5428055at2759"/>
<evidence type="ECO:0000313" key="1">
    <source>
        <dbReference type="EMBL" id="PMD30875.1"/>
    </source>
</evidence>
<dbReference type="EMBL" id="KZ613965">
    <property type="protein sequence ID" value="PMD30875.1"/>
    <property type="molecule type" value="Genomic_DNA"/>
</dbReference>
<keyword evidence="2" id="KW-1185">Reference proteome</keyword>
<organism evidence="1 2">
    <name type="scientific">Hyaloscypha variabilis (strain UAMH 11265 / GT02V1 / F)</name>
    <name type="common">Meliniomyces variabilis</name>
    <dbReference type="NCBI Taxonomy" id="1149755"/>
    <lineage>
        <taxon>Eukaryota</taxon>
        <taxon>Fungi</taxon>
        <taxon>Dikarya</taxon>
        <taxon>Ascomycota</taxon>
        <taxon>Pezizomycotina</taxon>
        <taxon>Leotiomycetes</taxon>
        <taxon>Helotiales</taxon>
        <taxon>Hyaloscyphaceae</taxon>
        <taxon>Hyaloscypha</taxon>
        <taxon>Hyaloscypha variabilis</taxon>
    </lineage>
</organism>
<evidence type="ECO:0000313" key="2">
    <source>
        <dbReference type="Proteomes" id="UP000235786"/>
    </source>
</evidence>
<reference evidence="1 2" key="1">
    <citation type="submission" date="2016-04" db="EMBL/GenBank/DDBJ databases">
        <title>A degradative enzymes factory behind the ericoid mycorrhizal symbiosis.</title>
        <authorList>
            <consortium name="DOE Joint Genome Institute"/>
            <person name="Martino E."/>
            <person name="Morin E."/>
            <person name="Grelet G."/>
            <person name="Kuo A."/>
            <person name="Kohler A."/>
            <person name="Daghino S."/>
            <person name="Barry K."/>
            <person name="Choi C."/>
            <person name="Cichocki N."/>
            <person name="Clum A."/>
            <person name="Copeland A."/>
            <person name="Hainaut M."/>
            <person name="Haridas S."/>
            <person name="Labutti K."/>
            <person name="Lindquist E."/>
            <person name="Lipzen A."/>
            <person name="Khouja H.-R."/>
            <person name="Murat C."/>
            <person name="Ohm R."/>
            <person name="Olson A."/>
            <person name="Spatafora J."/>
            <person name="Veneault-Fourrey C."/>
            <person name="Henrissat B."/>
            <person name="Grigoriev I."/>
            <person name="Martin F."/>
            <person name="Perotto S."/>
        </authorList>
    </citation>
    <scope>NUCLEOTIDE SEQUENCE [LARGE SCALE GENOMIC DNA]</scope>
    <source>
        <strain evidence="1 2">F</strain>
    </source>
</reference>
<protein>
    <recommendedName>
        <fullName evidence="3">Cora-domain-containing protein</fullName>
    </recommendedName>
</protein>
<sequence>MSRTNLAPLKLVITNNSINGEGSSVRKDSKSSSGIELQVSEAGSVLRARQRIGPWRSPHANLHMEEDPHDFYLGDIYARISRPFDCFLSTQAEREETIGPYHERVRDISKGWHHLRYLADFMTVSTVPLRCRTLTREDRHERLNRVNVSVVEYGDEMSSKDFRTPDDLDEFLESLNCEEATQKNRLLLVQDLSTCMIEKLGSAFDIEPGFFRSHIGDYTWLNTRDPQAELPDLKAFSVKSNYFSAQYVSPRYFENKDQLNAAKAQAESFNILRRVDHDGRFKDWSDMPGSDVGLVRNKVSLWVRPNKGSDQGWLGILLVDPTIDHGFPLWSGYGNFHPPPSINTPLEEVTFPAYGNSVQEFIFWTLNRANTEPNTPPTSPNVLPSAFFVMIGAQWILMCEYINTRLGQVEWETELGLSNLYAQDFDHTLKTLLMWRRRLPIYHSFVERLISRLSIRFESKDSTPTSEAWKDVLTNFEDILHRLEVLHCRADKIMAVSMAVTAREESKKATQESHAITRVSYLAFVFVPLNFWAAFFSMSGEFPVRTYWIYGAIAVPIT</sequence>
<accession>A0A2J6QX88</accession>
<proteinExistence type="predicted"/>
<dbReference type="AlphaFoldDB" id="A0A2J6QX88"/>
<dbReference type="STRING" id="1149755.A0A2J6QX88"/>
<feature type="non-terminal residue" evidence="1">
    <location>
        <position position="558"/>
    </location>
</feature>
<gene>
    <name evidence="1" type="ORF">L207DRAFT_473383</name>
</gene>
<dbReference type="Proteomes" id="UP000235786">
    <property type="component" value="Unassembled WGS sequence"/>
</dbReference>
<name>A0A2J6QX88_HYAVF</name>
<evidence type="ECO:0008006" key="3">
    <source>
        <dbReference type="Google" id="ProtNLM"/>
    </source>
</evidence>